<dbReference type="PANTHER" id="PTHR43618">
    <property type="entry name" value="7-ALPHA-HYDROXYSTEROID DEHYDROGENASE"/>
    <property type="match status" value="1"/>
</dbReference>
<dbReference type="PANTHER" id="PTHR43618:SF17">
    <property type="entry name" value="RHAMNOLIPIDS BIOSYNTHESIS 3-OXOACYL-[ACYL-CARRIER-PROTEIN] REDUCTASE"/>
    <property type="match status" value="1"/>
</dbReference>
<keyword evidence="6" id="KW-1185">Reference proteome</keyword>
<evidence type="ECO:0000256" key="4">
    <source>
        <dbReference type="RuleBase" id="RU000363"/>
    </source>
</evidence>
<evidence type="ECO:0000256" key="1">
    <source>
        <dbReference type="ARBA" id="ARBA00006484"/>
    </source>
</evidence>
<protein>
    <submittedName>
        <fullName evidence="5">Uncharacterized protein</fullName>
    </submittedName>
</protein>
<proteinExistence type="inferred from homology"/>
<sequence length="264" mass="28123">MNYYQSLFDVKDKVVLVTGGSRGIGEMIATGFVQGGSKVYISSRTAKACDEVAAKLTALGPGKCIALPADLQSVEEVNRLVTELSKHEDHLDILINNAGASWGAPLDKYPDAAFQKVLNLNLVRIFTLTQACLPLLKAKASKETPSRVINIGSVHGIVTPGVETYAYSSSKAALHHLTRHLSRNLGHEHVLVNAIAPGSFRSKMMQWSLETHGDEIVKGIPVGRLGAVEDIAGTCIYLSSRAGQYTVGAVIVVDGGAVPNSSKF</sequence>
<dbReference type="InterPro" id="IPR002347">
    <property type="entry name" value="SDR_fam"/>
</dbReference>
<dbReference type="PROSITE" id="PS00061">
    <property type="entry name" value="ADH_SHORT"/>
    <property type="match status" value="1"/>
</dbReference>
<evidence type="ECO:0000313" key="6">
    <source>
        <dbReference type="Proteomes" id="UP000716291"/>
    </source>
</evidence>
<dbReference type="PRINTS" id="PR00080">
    <property type="entry name" value="SDRFAMILY"/>
</dbReference>
<evidence type="ECO:0000313" key="5">
    <source>
        <dbReference type="EMBL" id="KAG1301568.1"/>
    </source>
</evidence>
<name>A0A9P6WZ82_RHIOR</name>
<reference evidence="5" key="1">
    <citation type="journal article" date="2020" name="Microb. Genom.">
        <title>Genetic diversity of clinical and environmental Mucorales isolates obtained from an investigation of mucormycosis cases among solid organ transplant recipients.</title>
        <authorList>
            <person name="Nguyen M.H."/>
            <person name="Kaul D."/>
            <person name="Muto C."/>
            <person name="Cheng S.J."/>
            <person name="Richter R.A."/>
            <person name="Bruno V.M."/>
            <person name="Liu G."/>
            <person name="Beyhan S."/>
            <person name="Sundermann A.J."/>
            <person name="Mounaud S."/>
            <person name="Pasculle A.W."/>
            <person name="Nierman W.C."/>
            <person name="Driscoll E."/>
            <person name="Cumbie R."/>
            <person name="Clancy C.J."/>
            <person name="Dupont C.L."/>
        </authorList>
    </citation>
    <scope>NUCLEOTIDE SEQUENCE</scope>
    <source>
        <strain evidence="5">GL11</strain>
    </source>
</reference>
<comment type="caution">
    <text evidence="5">The sequence shown here is derived from an EMBL/GenBank/DDBJ whole genome shotgun (WGS) entry which is preliminary data.</text>
</comment>
<evidence type="ECO:0000256" key="3">
    <source>
        <dbReference type="ARBA" id="ARBA00023002"/>
    </source>
</evidence>
<dbReference type="Proteomes" id="UP000716291">
    <property type="component" value="Unassembled WGS sequence"/>
</dbReference>
<dbReference type="SUPFAM" id="SSF51735">
    <property type="entry name" value="NAD(P)-binding Rossmann-fold domains"/>
    <property type="match status" value="1"/>
</dbReference>
<keyword evidence="2" id="KW-0521">NADP</keyword>
<keyword evidence="3" id="KW-0560">Oxidoreductase</keyword>
<dbReference type="InterPro" id="IPR052178">
    <property type="entry name" value="Sec_Metab_Biosynth_SDR"/>
</dbReference>
<dbReference type="AlphaFoldDB" id="A0A9P6WZ82"/>
<dbReference type="OrthoDB" id="294295at2759"/>
<organism evidence="5 6">
    <name type="scientific">Rhizopus oryzae</name>
    <name type="common">Mucormycosis agent</name>
    <name type="synonym">Rhizopus arrhizus var. delemar</name>
    <dbReference type="NCBI Taxonomy" id="64495"/>
    <lineage>
        <taxon>Eukaryota</taxon>
        <taxon>Fungi</taxon>
        <taxon>Fungi incertae sedis</taxon>
        <taxon>Mucoromycota</taxon>
        <taxon>Mucoromycotina</taxon>
        <taxon>Mucoromycetes</taxon>
        <taxon>Mucorales</taxon>
        <taxon>Mucorineae</taxon>
        <taxon>Rhizopodaceae</taxon>
        <taxon>Rhizopus</taxon>
    </lineage>
</organism>
<gene>
    <name evidence="5" type="ORF">G6F64_011684</name>
</gene>
<dbReference type="Gene3D" id="3.40.50.720">
    <property type="entry name" value="NAD(P)-binding Rossmann-like Domain"/>
    <property type="match status" value="1"/>
</dbReference>
<dbReference type="InterPro" id="IPR036291">
    <property type="entry name" value="NAD(P)-bd_dom_sf"/>
</dbReference>
<dbReference type="GO" id="GO:0016491">
    <property type="term" value="F:oxidoreductase activity"/>
    <property type="evidence" value="ECO:0007669"/>
    <property type="project" value="UniProtKB-KW"/>
</dbReference>
<dbReference type="EMBL" id="JAANQT010002994">
    <property type="protein sequence ID" value="KAG1301568.1"/>
    <property type="molecule type" value="Genomic_DNA"/>
</dbReference>
<dbReference type="PRINTS" id="PR00081">
    <property type="entry name" value="GDHRDH"/>
</dbReference>
<dbReference type="InterPro" id="IPR020904">
    <property type="entry name" value="Sc_DH/Rdtase_CS"/>
</dbReference>
<dbReference type="Pfam" id="PF00106">
    <property type="entry name" value="adh_short"/>
    <property type="match status" value="1"/>
</dbReference>
<evidence type="ECO:0000256" key="2">
    <source>
        <dbReference type="ARBA" id="ARBA00022857"/>
    </source>
</evidence>
<accession>A0A9P6WZ82</accession>
<comment type="similarity">
    <text evidence="1 4">Belongs to the short-chain dehydrogenases/reductases (SDR) family.</text>
</comment>
<dbReference type="FunFam" id="3.40.50.720:FF:000084">
    <property type="entry name" value="Short-chain dehydrogenase reductase"/>
    <property type="match status" value="1"/>
</dbReference>